<evidence type="ECO:0000313" key="4">
    <source>
        <dbReference type="Proteomes" id="UP001605036"/>
    </source>
</evidence>
<keyword evidence="2" id="KW-0812">Transmembrane</keyword>
<evidence type="ECO:0000313" key="3">
    <source>
        <dbReference type="EMBL" id="KAL2609521.1"/>
    </source>
</evidence>
<comment type="caution">
    <text evidence="3">The sequence shown here is derived from an EMBL/GenBank/DDBJ whole genome shotgun (WGS) entry which is preliminary data.</text>
</comment>
<keyword evidence="2" id="KW-0472">Membrane</keyword>
<gene>
    <name evidence="3" type="ORF">R1flu_028094</name>
</gene>
<dbReference type="PANTHER" id="PTHR45703:SF36">
    <property type="entry name" value="DYNEIN HEAVY CHAIN, CYTOPLASMIC"/>
    <property type="match status" value="1"/>
</dbReference>
<proteinExistence type="predicted"/>
<keyword evidence="4" id="KW-1185">Reference proteome</keyword>
<reference evidence="3 4" key="1">
    <citation type="submission" date="2024-09" db="EMBL/GenBank/DDBJ databases">
        <title>Chromosome-scale assembly of Riccia fluitans.</title>
        <authorList>
            <person name="Paukszto L."/>
            <person name="Sawicki J."/>
            <person name="Karawczyk K."/>
            <person name="Piernik-Szablinska J."/>
            <person name="Szczecinska M."/>
            <person name="Mazdziarz M."/>
        </authorList>
    </citation>
    <scope>NUCLEOTIDE SEQUENCE [LARGE SCALE GENOMIC DNA]</scope>
    <source>
        <strain evidence="3">Rf_01</strain>
        <tissue evidence="3">Aerial parts of the thallus</tissue>
    </source>
</reference>
<protein>
    <submittedName>
        <fullName evidence="3">Uncharacterized protein</fullName>
    </submittedName>
</protein>
<sequence>MDSRDSKEEENDDILLEPKSLKSRMYLTQLQSYSKHKKAKMSYTPSTDSLSASHVIRSLRGGEPSTSTTTTSGKTSGDGTSKRVSTSHGERFCSPRYAVSPPATADEAYMRELQESWKSDPTAAHSSRSLVVSPLGRPESASRRKHTPTYHENWKRKRGKFALAEKQKPPDYQWIPFLGIAQRSRERIDNNPLCLALAYLLKRQPNTMEFIYLQPPKIPKTPEFDPYELEVVTYGQIDSPYYYTISSQGVTLFRDGDAEFTPLDQWERGYRSYKCIINLNVFRQYKYWKSWKVWKHVVRRKKKKISTELLLKLLFTCNVIFAAVLLHIRAMCSSLWTVRFLQLDVGEVYTLERFMSVQESRKEQNARILLELTNKAVEALRESCIKALSKLEEDLLGRRKDEPKDGTMKEVIEKDDGKEKSRGNKLVGVAARWKAQKERDSEEKESQERYTYLIAAAKRSEQVRLQNCVRLTDYLISDALREVLLSTLRDLLLRVAHKPPPVPETRQSVTLAAEAENANSPTSTEKVKEKEKIEEQPKRRLSRRGSSFRRSVAKRESTLLMNTEEEKKLDRLQVFEVDLAMTEDQLLLVPSYSEFEKNIEIWIKGMMDVVRSLRRLLYHPVLDGVVDKGDSSIDNLATYLDLIGEAQFGGLIASIKTSISLAYKDADKNKVTFITYVDNAIKSKCITQPRMRDEIKARTRDLAVFKEDIVRYRSEIKEIEAAPNSADIGILHINYVKLKETLLPFPRQALQNIYQLLPKLASEHYEVFINEIHMSEKKMGVKPSTVEEFVDIANFAEISRKRWFWIT</sequence>
<feature type="region of interest" description="Disordered" evidence="1">
    <location>
        <begin position="116"/>
        <end position="151"/>
    </location>
</feature>
<evidence type="ECO:0000256" key="2">
    <source>
        <dbReference type="SAM" id="Phobius"/>
    </source>
</evidence>
<dbReference type="AlphaFoldDB" id="A0ABD1XNM6"/>
<feature type="region of interest" description="Disordered" evidence="1">
    <location>
        <begin position="399"/>
        <end position="424"/>
    </location>
</feature>
<organism evidence="3 4">
    <name type="scientific">Riccia fluitans</name>
    <dbReference type="NCBI Taxonomy" id="41844"/>
    <lineage>
        <taxon>Eukaryota</taxon>
        <taxon>Viridiplantae</taxon>
        <taxon>Streptophyta</taxon>
        <taxon>Embryophyta</taxon>
        <taxon>Marchantiophyta</taxon>
        <taxon>Marchantiopsida</taxon>
        <taxon>Marchantiidae</taxon>
        <taxon>Marchantiales</taxon>
        <taxon>Ricciaceae</taxon>
        <taxon>Riccia</taxon>
    </lineage>
</organism>
<feature type="compositionally biased region" description="Polar residues" evidence="1">
    <location>
        <begin position="43"/>
        <end position="52"/>
    </location>
</feature>
<feature type="transmembrane region" description="Helical" evidence="2">
    <location>
        <begin position="309"/>
        <end position="328"/>
    </location>
</feature>
<feature type="compositionally biased region" description="Basic and acidic residues" evidence="1">
    <location>
        <begin position="399"/>
        <end position="422"/>
    </location>
</feature>
<accession>A0ABD1XNM6</accession>
<name>A0ABD1XNM6_9MARC</name>
<dbReference type="PANTHER" id="PTHR45703">
    <property type="entry name" value="DYNEIN HEAVY CHAIN"/>
    <property type="match status" value="1"/>
</dbReference>
<evidence type="ECO:0000256" key="1">
    <source>
        <dbReference type="SAM" id="MobiDB-lite"/>
    </source>
</evidence>
<dbReference type="Proteomes" id="UP001605036">
    <property type="component" value="Unassembled WGS sequence"/>
</dbReference>
<dbReference type="EMBL" id="JBHFFA010000008">
    <property type="protein sequence ID" value="KAL2609521.1"/>
    <property type="molecule type" value="Genomic_DNA"/>
</dbReference>
<keyword evidence="2" id="KW-1133">Transmembrane helix</keyword>
<feature type="region of interest" description="Disordered" evidence="1">
    <location>
        <begin position="499"/>
        <end position="548"/>
    </location>
</feature>
<feature type="compositionally biased region" description="Basic and acidic residues" evidence="1">
    <location>
        <begin position="525"/>
        <end position="538"/>
    </location>
</feature>
<feature type="compositionally biased region" description="Low complexity" evidence="1">
    <location>
        <begin position="61"/>
        <end position="79"/>
    </location>
</feature>
<dbReference type="InterPro" id="IPR026983">
    <property type="entry name" value="DHC"/>
</dbReference>
<feature type="region of interest" description="Disordered" evidence="1">
    <location>
        <begin position="35"/>
        <end position="89"/>
    </location>
</feature>